<dbReference type="Proteomes" id="UP000604481">
    <property type="component" value="Unassembled WGS sequence"/>
</dbReference>
<name>A0A8J7G2J9_9NEIS</name>
<dbReference type="AlphaFoldDB" id="A0A8J7G2J9"/>
<sequence length="147" mass="16413">MAKLPSGRNVAITPDLMFEHLETSNFMTWMSLQLEPMSPAQMAGYFDVIEFRTPLVDPPTTADEAGPRTYCGFGVAEVMTEKCSWSQEDKAAFMHWLSSKPTQDWILEQYGEFEKILAQGPGQVHHSVLNQLGASDPADLGRKMLDS</sequence>
<protein>
    <submittedName>
        <fullName evidence="1">Uncharacterized protein</fullName>
    </submittedName>
</protein>
<dbReference type="RefSeq" id="WP_194117397.1">
    <property type="nucleotide sequence ID" value="NZ_JADFUA010000014.1"/>
</dbReference>
<keyword evidence="2" id="KW-1185">Reference proteome</keyword>
<reference evidence="1 2" key="1">
    <citation type="submission" date="2020-10" db="EMBL/GenBank/DDBJ databases">
        <title>The genome sequence of Chitinilyticum litopenaei 4Y14.</title>
        <authorList>
            <person name="Liu Y."/>
        </authorList>
    </citation>
    <scope>NUCLEOTIDE SEQUENCE [LARGE SCALE GENOMIC DNA]</scope>
    <source>
        <strain evidence="1 2">4Y14</strain>
    </source>
</reference>
<organism evidence="1 2">
    <name type="scientific">Chitinilyticum piscinae</name>
    <dbReference type="NCBI Taxonomy" id="2866724"/>
    <lineage>
        <taxon>Bacteria</taxon>
        <taxon>Pseudomonadati</taxon>
        <taxon>Pseudomonadota</taxon>
        <taxon>Betaproteobacteria</taxon>
        <taxon>Neisseriales</taxon>
        <taxon>Chitinibacteraceae</taxon>
        <taxon>Chitinilyticum</taxon>
    </lineage>
</organism>
<gene>
    <name evidence="1" type="ORF">INR99_16040</name>
</gene>
<proteinExistence type="predicted"/>
<comment type="caution">
    <text evidence="1">The sequence shown here is derived from an EMBL/GenBank/DDBJ whole genome shotgun (WGS) entry which is preliminary data.</text>
</comment>
<evidence type="ECO:0000313" key="2">
    <source>
        <dbReference type="Proteomes" id="UP000604481"/>
    </source>
</evidence>
<accession>A0A8J7G2J9</accession>
<evidence type="ECO:0000313" key="1">
    <source>
        <dbReference type="EMBL" id="MBE9610850.1"/>
    </source>
</evidence>
<dbReference type="EMBL" id="JADFUA010000014">
    <property type="protein sequence ID" value="MBE9610850.1"/>
    <property type="molecule type" value="Genomic_DNA"/>
</dbReference>